<protein>
    <submittedName>
        <fullName evidence="1">Uncharacterized protein</fullName>
    </submittedName>
</protein>
<gene>
    <name evidence="1" type="ORF">P0Y56_12775</name>
</gene>
<sequence length="147" mass="15661">MALFGSLAFTGAADAAAGPRCLNGLGAALVAGGFSGSVDCRHDRLSVREAGRVQKSGRSFEIYVYRYRLAPACPECAVHGGQRILFMERGRYVGQYEADFVQVSIRHGELVLVPADAGSGGRVTVRLTRDGPPKKLLVAGEVTGFFR</sequence>
<dbReference type="KEGG" id="acob:P0Y56_12775"/>
<proteinExistence type="predicted"/>
<organism evidence="1 2">
    <name type="scientific">Candidatus Andeanibacterium colombiense</name>
    <dbReference type="NCBI Taxonomy" id="3121345"/>
    <lineage>
        <taxon>Bacteria</taxon>
        <taxon>Pseudomonadati</taxon>
        <taxon>Pseudomonadota</taxon>
        <taxon>Alphaproteobacteria</taxon>
        <taxon>Sphingomonadales</taxon>
        <taxon>Sphingomonadaceae</taxon>
        <taxon>Candidatus Andeanibacterium</taxon>
    </lineage>
</organism>
<reference evidence="1" key="1">
    <citation type="submission" date="2023-03" db="EMBL/GenBank/DDBJ databases">
        <title>Andean soil-derived lignocellulolytic bacterial consortium as a source of novel taxa and putative plastic-active enzymes.</title>
        <authorList>
            <person name="Diaz-Garcia L."/>
            <person name="Chuvochina M."/>
            <person name="Feuerriegel G."/>
            <person name="Bunk B."/>
            <person name="Sproer C."/>
            <person name="Streit W.R."/>
            <person name="Rodriguez L.M."/>
            <person name="Overmann J."/>
            <person name="Jimenez D.J."/>
        </authorList>
    </citation>
    <scope>NUCLEOTIDE SEQUENCE</scope>
    <source>
        <strain evidence="1">MAG 26</strain>
    </source>
</reference>
<dbReference type="Proteomes" id="UP001218362">
    <property type="component" value="Chromosome"/>
</dbReference>
<dbReference type="EMBL" id="CP119316">
    <property type="protein sequence ID" value="WEK45893.1"/>
    <property type="molecule type" value="Genomic_DNA"/>
</dbReference>
<accession>A0AAJ6BNQ7</accession>
<evidence type="ECO:0000313" key="2">
    <source>
        <dbReference type="Proteomes" id="UP001218362"/>
    </source>
</evidence>
<evidence type="ECO:0000313" key="1">
    <source>
        <dbReference type="EMBL" id="WEK45893.1"/>
    </source>
</evidence>
<name>A0AAJ6BNQ7_9SPHN</name>
<dbReference type="AlphaFoldDB" id="A0AAJ6BNQ7"/>